<dbReference type="EMBL" id="MU838999">
    <property type="protein sequence ID" value="KAK1770894.1"/>
    <property type="molecule type" value="Genomic_DNA"/>
</dbReference>
<feature type="region of interest" description="Disordered" evidence="1">
    <location>
        <begin position="1"/>
        <end position="76"/>
    </location>
</feature>
<keyword evidence="3" id="KW-1185">Reference proteome</keyword>
<dbReference type="AlphaFoldDB" id="A0AAJ0FQ59"/>
<name>A0AAJ0FQ59_9PEZI</name>
<accession>A0AAJ0FQ59</accession>
<dbReference type="Proteomes" id="UP001244011">
    <property type="component" value="Unassembled WGS sequence"/>
</dbReference>
<evidence type="ECO:0000313" key="3">
    <source>
        <dbReference type="Proteomes" id="UP001244011"/>
    </source>
</evidence>
<comment type="caution">
    <text evidence="2">The sequence shown here is derived from an EMBL/GenBank/DDBJ whole genome shotgun (WGS) entry which is preliminary data.</text>
</comment>
<proteinExistence type="predicted"/>
<reference evidence="2" key="1">
    <citation type="submission" date="2023-06" db="EMBL/GenBank/DDBJ databases">
        <title>Genome-scale phylogeny and comparative genomics of the fungal order Sordariales.</title>
        <authorList>
            <consortium name="Lawrence Berkeley National Laboratory"/>
            <person name="Hensen N."/>
            <person name="Bonometti L."/>
            <person name="Westerberg I."/>
            <person name="Brannstrom I.O."/>
            <person name="Guillou S."/>
            <person name="Cros-Aarteil S."/>
            <person name="Calhoun S."/>
            <person name="Haridas S."/>
            <person name="Kuo A."/>
            <person name="Mondo S."/>
            <person name="Pangilinan J."/>
            <person name="Riley R."/>
            <person name="Labutti K."/>
            <person name="Andreopoulos B."/>
            <person name="Lipzen A."/>
            <person name="Chen C."/>
            <person name="Yanf M."/>
            <person name="Daum C."/>
            <person name="Ng V."/>
            <person name="Clum A."/>
            <person name="Steindorff A."/>
            <person name="Ohm R."/>
            <person name="Martin F."/>
            <person name="Silar P."/>
            <person name="Natvig D."/>
            <person name="Lalanne C."/>
            <person name="Gautier V."/>
            <person name="Ament-Velasquez S.L."/>
            <person name="Kruys A."/>
            <person name="Hutchinson M.I."/>
            <person name="Powell A.J."/>
            <person name="Barry K."/>
            <person name="Miller A.N."/>
            <person name="Grigoriev I.V."/>
            <person name="Debuchy R."/>
            <person name="Gladieux P."/>
            <person name="Thoren M.H."/>
            <person name="Johannesson H."/>
        </authorList>
    </citation>
    <scope>NUCLEOTIDE SEQUENCE</scope>
    <source>
        <strain evidence="2">8032-3</strain>
    </source>
</reference>
<evidence type="ECO:0000313" key="2">
    <source>
        <dbReference type="EMBL" id="KAK1770894.1"/>
    </source>
</evidence>
<protein>
    <submittedName>
        <fullName evidence="2">Uncharacterized protein</fullName>
    </submittedName>
</protein>
<evidence type="ECO:0000256" key="1">
    <source>
        <dbReference type="SAM" id="MobiDB-lite"/>
    </source>
</evidence>
<dbReference type="RefSeq" id="XP_060287107.1">
    <property type="nucleotide sequence ID" value="XM_060426874.1"/>
</dbReference>
<gene>
    <name evidence="2" type="ORF">QBC33DRAFT_526087</name>
</gene>
<dbReference type="GeneID" id="85310061"/>
<organism evidence="2 3">
    <name type="scientific">Phialemonium atrogriseum</name>
    <dbReference type="NCBI Taxonomy" id="1093897"/>
    <lineage>
        <taxon>Eukaryota</taxon>
        <taxon>Fungi</taxon>
        <taxon>Dikarya</taxon>
        <taxon>Ascomycota</taxon>
        <taxon>Pezizomycotina</taxon>
        <taxon>Sordariomycetes</taxon>
        <taxon>Sordariomycetidae</taxon>
        <taxon>Cephalothecales</taxon>
        <taxon>Cephalothecaceae</taxon>
        <taxon>Phialemonium</taxon>
    </lineage>
</organism>
<feature type="non-terminal residue" evidence="2">
    <location>
        <position position="201"/>
    </location>
</feature>
<feature type="compositionally biased region" description="Basic and acidic residues" evidence="1">
    <location>
        <begin position="1"/>
        <end position="17"/>
    </location>
</feature>
<sequence length="201" mass="22640">MRGPDHKRGRSSHENGSHWDGNLKQAFPPRPRGASEAWAVLKIVSTKPGPRSPKQGYETRPAETRPMRRSSLRVPGVSGISFSDTVSCRNPCRRSSIAPLKVNPQPTMRMVYYVNKHASRCLSRSKDPWMLHGPAHTTFIPMQGIQRCIPKSDHQELAKHKFWVHMGAGDGVTTACSADWPIWARSYEQVPDLVSWSDHHT</sequence>